<organism evidence="1 2">
    <name type="scientific">Penstemon smallii</name>
    <dbReference type="NCBI Taxonomy" id="265156"/>
    <lineage>
        <taxon>Eukaryota</taxon>
        <taxon>Viridiplantae</taxon>
        <taxon>Streptophyta</taxon>
        <taxon>Embryophyta</taxon>
        <taxon>Tracheophyta</taxon>
        <taxon>Spermatophyta</taxon>
        <taxon>Magnoliopsida</taxon>
        <taxon>eudicotyledons</taxon>
        <taxon>Gunneridae</taxon>
        <taxon>Pentapetalae</taxon>
        <taxon>asterids</taxon>
        <taxon>lamiids</taxon>
        <taxon>Lamiales</taxon>
        <taxon>Plantaginaceae</taxon>
        <taxon>Cheloneae</taxon>
        <taxon>Penstemon</taxon>
    </lineage>
</organism>
<dbReference type="Proteomes" id="UP001634393">
    <property type="component" value="Unassembled WGS sequence"/>
</dbReference>
<evidence type="ECO:0000313" key="2">
    <source>
        <dbReference type="Proteomes" id="UP001634393"/>
    </source>
</evidence>
<accession>A0ABD3T9U5</accession>
<evidence type="ECO:0000313" key="1">
    <source>
        <dbReference type="EMBL" id="KAL3833732.1"/>
    </source>
</evidence>
<gene>
    <name evidence="1" type="ORF">ACJIZ3_008468</name>
</gene>
<protein>
    <submittedName>
        <fullName evidence="1">Uncharacterized protein</fullName>
    </submittedName>
</protein>
<name>A0ABD3T9U5_9LAMI</name>
<proteinExistence type="predicted"/>
<comment type="caution">
    <text evidence="1">The sequence shown here is derived from an EMBL/GenBank/DDBJ whole genome shotgun (WGS) entry which is preliminary data.</text>
</comment>
<keyword evidence="2" id="KW-1185">Reference proteome</keyword>
<dbReference type="AlphaFoldDB" id="A0ABD3T9U5"/>
<reference evidence="1 2" key="1">
    <citation type="submission" date="2024-12" db="EMBL/GenBank/DDBJ databases">
        <title>The unique morphological basis and parallel evolutionary history of personate flowers in Penstemon.</title>
        <authorList>
            <person name="Depatie T.H."/>
            <person name="Wessinger C.A."/>
        </authorList>
    </citation>
    <scope>NUCLEOTIDE SEQUENCE [LARGE SCALE GENOMIC DNA]</scope>
    <source>
        <strain evidence="1">WTNN_2</strain>
        <tissue evidence="1">Leaf</tissue>
    </source>
</reference>
<dbReference type="EMBL" id="JBJXBP010000004">
    <property type="protein sequence ID" value="KAL3833732.1"/>
    <property type="molecule type" value="Genomic_DNA"/>
</dbReference>
<sequence>MANGVLDVDRHWRKDFVVAAKEKEFRQQNTSRKNFSIGISDINDAVHRPFKYFSSIKPSTFSTCLLRFELSLRKFFVSSFIKPLAPLPMVKLSLHFHQSIEIVLEILDSVNLSLIIGIAIIFRTSNRQKGSCNCRNFFEDLCSFCPMRPLLDPSTVVSGVSSGKNAQNKVDFIQLISLQSFFSNPSSGNFSFNMDTNLLASPRNNAINDAFTVVLPLDLPGTGCKNTLKKKSLSTLSAIYCH</sequence>